<dbReference type="GO" id="GO:0009098">
    <property type="term" value="P:L-leucine biosynthetic process"/>
    <property type="evidence" value="ECO:0007669"/>
    <property type="project" value="TreeGrafter"/>
</dbReference>
<evidence type="ECO:0000256" key="6">
    <source>
        <dbReference type="ARBA" id="ARBA00022898"/>
    </source>
</evidence>
<organism evidence="13 14">
    <name type="scientific">Saccharata proteae CBS 121410</name>
    <dbReference type="NCBI Taxonomy" id="1314787"/>
    <lineage>
        <taxon>Eukaryota</taxon>
        <taxon>Fungi</taxon>
        <taxon>Dikarya</taxon>
        <taxon>Ascomycota</taxon>
        <taxon>Pezizomycotina</taxon>
        <taxon>Dothideomycetes</taxon>
        <taxon>Dothideomycetes incertae sedis</taxon>
        <taxon>Botryosphaeriales</taxon>
        <taxon>Saccharataceae</taxon>
        <taxon>Saccharata</taxon>
    </lineage>
</organism>
<dbReference type="AlphaFoldDB" id="A0A9P4LVP0"/>
<dbReference type="GO" id="GO:0009099">
    <property type="term" value="P:L-valine biosynthetic process"/>
    <property type="evidence" value="ECO:0007669"/>
    <property type="project" value="TreeGrafter"/>
</dbReference>
<dbReference type="SUPFAM" id="SSF56752">
    <property type="entry name" value="D-aminoacid aminotransferase-like PLP-dependent enzymes"/>
    <property type="match status" value="1"/>
</dbReference>
<evidence type="ECO:0000313" key="14">
    <source>
        <dbReference type="Proteomes" id="UP000799776"/>
    </source>
</evidence>
<dbReference type="PANTHER" id="PTHR11825">
    <property type="entry name" value="SUBGROUP IIII AMINOTRANSFERASE"/>
    <property type="match status" value="1"/>
</dbReference>
<keyword evidence="3 11" id="KW-0032">Aminotransferase</keyword>
<evidence type="ECO:0000256" key="11">
    <source>
        <dbReference type="RuleBase" id="RU004517"/>
    </source>
</evidence>
<dbReference type="GO" id="GO:0004084">
    <property type="term" value="F:branched-chain-amino-acid transaminase activity"/>
    <property type="evidence" value="ECO:0007669"/>
    <property type="project" value="UniProtKB-EC"/>
</dbReference>
<dbReference type="PROSITE" id="PS00770">
    <property type="entry name" value="AA_TRANSFER_CLASS_4"/>
    <property type="match status" value="1"/>
</dbReference>
<dbReference type="Gene3D" id="3.20.10.10">
    <property type="entry name" value="D-amino Acid Aminotransferase, subunit A, domain 2"/>
    <property type="match status" value="1"/>
</dbReference>
<name>A0A9P4LVP0_9PEZI</name>
<keyword evidence="5 11" id="KW-0808">Transferase</keyword>
<dbReference type="CDD" id="cd01557">
    <property type="entry name" value="BCAT_beta_family"/>
    <property type="match status" value="1"/>
</dbReference>
<dbReference type="GO" id="GO:0005739">
    <property type="term" value="C:mitochondrion"/>
    <property type="evidence" value="ECO:0007669"/>
    <property type="project" value="TreeGrafter"/>
</dbReference>
<dbReference type="PIRSF" id="PIRSF006468">
    <property type="entry name" value="BCAT1"/>
    <property type="match status" value="1"/>
</dbReference>
<dbReference type="Proteomes" id="UP000799776">
    <property type="component" value="Unassembled WGS sequence"/>
</dbReference>
<evidence type="ECO:0000256" key="9">
    <source>
        <dbReference type="RuleBase" id="RU004106"/>
    </source>
</evidence>
<keyword evidence="7 11" id="KW-0100">Branched-chain amino acid biosynthesis</keyword>
<comment type="cofactor">
    <cofactor evidence="1 10">
        <name>pyridoxal 5'-phosphate</name>
        <dbReference type="ChEBI" id="CHEBI:597326"/>
    </cofactor>
</comment>
<feature type="region of interest" description="Disordered" evidence="12">
    <location>
        <begin position="1"/>
        <end position="45"/>
    </location>
</feature>
<evidence type="ECO:0000256" key="12">
    <source>
        <dbReference type="SAM" id="MobiDB-lite"/>
    </source>
</evidence>
<dbReference type="PANTHER" id="PTHR11825:SF69">
    <property type="entry name" value="BRANCHED-CHAIN-AMINO-ACID AMINOTRANSFERASE"/>
    <property type="match status" value="1"/>
</dbReference>
<evidence type="ECO:0000256" key="7">
    <source>
        <dbReference type="ARBA" id="ARBA00023304"/>
    </source>
</evidence>
<dbReference type="InterPro" id="IPR005786">
    <property type="entry name" value="B_amino_transII"/>
</dbReference>
<evidence type="ECO:0000256" key="2">
    <source>
        <dbReference type="ARBA" id="ARBA00009320"/>
    </source>
</evidence>
<gene>
    <name evidence="13" type="ORF">K490DRAFT_45021</name>
</gene>
<comment type="catalytic activity">
    <reaction evidence="11">
        <text>L-valine + 2-oxoglutarate = 3-methyl-2-oxobutanoate + L-glutamate</text>
        <dbReference type="Rhea" id="RHEA:24813"/>
        <dbReference type="ChEBI" id="CHEBI:11851"/>
        <dbReference type="ChEBI" id="CHEBI:16810"/>
        <dbReference type="ChEBI" id="CHEBI:29985"/>
        <dbReference type="ChEBI" id="CHEBI:57762"/>
        <dbReference type="EC" id="2.6.1.42"/>
    </reaction>
</comment>
<dbReference type="InterPro" id="IPR043131">
    <property type="entry name" value="BCAT-like_N"/>
</dbReference>
<dbReference type="FunFam" id="3.20.10.10:FF:000004">
    <property type="entry name" value="Branched-chain-amino-acid aminotransferase"/>
    <property type="match status" value="1"/>
</dbReference>
<dbReference type="OrthoDB" id="1732691at2759"/>
<dbReference type="InterPro" id="IPR033939">
    <property type="entry name" value="BCAT_family"/>
</dbReference>
<dbReference type="Pfam" id="PF01063">
    <property type="entry name" value="Aminotran_4"/>
    <property type="match status" value="1"/>
</dbReference>
<feature type="compositionally biased region" description="Polar residues" evidence="12">
    <location>
        <begin position="22"/>
        <end position="42"/>
    </location>
</feature>
<comment type="similarity">
    <text evidence="2 9">Belongs to the class-IV pyridoxal-phosphate-dependent aminotransferase family.</text>
</comment>
<keyword evidence="14" id="KW-1185">Reference proteome</keyword>
<comment type="catalytic activity">
    <reaction evidence="11">
        <text>L-isoleucine + 2-oxoglutarate = (S)-3-methyl-2-oxopentanoate + L-glutamate</text>
        <dbReference type="Rhea" id="RHEA:24801"/>
        <dbReference type="ChEBI" id="CHEBI:16810"/>
        <dbReference type="ChEBI" id="CHEBI:29985"/>
        <dbReference type="ChEBI" id="CHEBI:35146"/>
        <dbReference type="ChEBI" id="CHEBI:58045"/>
        <dbReference type="EC" id="2.6.1.42"/>
    </reaction>
</comment>
<dbReference type="InterPro" id="IPR018300">
    <property type="entry name" value="Aminotrans_IV_CS"/>
</dbReference>
<evidence type="ECO:0000256" key="10">
    <source>
        <dbReference type="RuleBase" id="RU004516"/>
    </source>
</evidence>
<evidence type="ECO:0000256" key="4">
    <source>
        <dbReference type="ARBA" id="ARBA00022605"/>
    </source>
</evidence>
<dbReference type="EC" id="2.6.1.42" evidence="11"/>
<dbReference type="InterPro" id="IPR001544">
    <property type="entry name" value="Aminotrans_IV"/>
</dbReference>
<evidence type="ECO:0000256" key="3">
    <source>
        <dbReference type="ARBA" id="ARBA00022576"/>
    </source>
</evidence>
<protein>
    <recommendedName>
        <fullName evidence="11">Branched-chain-amino-acid aminotransferase</fullName>
        <ecNumber evidence="11">2.6.1.42</ecNumber>
    </recommendedName>
</protein>
<evidence type="ECO:0000256" key="1">
    <source>
        <dbReference type="ARBA" id="ARBA00001933"/>
    </source>
</evidence>
<dbReference type="FunFam" id="3.30.470.10:FF:000012">
    <property type="entry name" value="Branched-chain-amino-acid aminotransferase"/>
    <property type="match status" value="1"/>
</dbReference>
<comment type="caution">
    <text evidence="13">The sequence shown here is derived from an EMBL/GenBank/DDBJ whole genome shotgun (WGS) entry which is preliminary data.</text>
</comment>
<accession>A0A9P4LVP0</accession>
<keyword evidence="6 10" id="KW-0663">Pyridoxal phosphate</keyword>
<evidence type="ECO:0000256" key="8">
    <source>
        <dbReference type="PIRSR" id="PIRSR006468-1"/>
    </source>
</evidence>
<keyword evidence="4 11" id="KW-0028">Amino-acid biosynthesis</keyword>
<dbReference type="EMBL" id="ML978726">
    <property type="protein sequence ID" value="KAF2086147.1"/>
    <property type="molecule type" value="Genomic_DNA"/>
</dbReference>
<feature type="compositionally biased region" description="Polar residues" evidence="12">
    <location>
        <begin position="1"/>
        <end position="15"/>
    </location>
</feature>
<dbReference type="InterPro" id="IPR043132">
    <property type="entry name" value="BCAT-like_C"/>
</dbReference>
<evidence type="ECO:0000313" key="13">
    <source>
        <dbReference type="EMBL" id="KAF2086147.1"/>
    </source>
</evidence>
<evidence type="ECO:0000256" key="5">
    <source>
        <dbReference type="ARBA" id="ARBA00022679"/>
    </source>
</evidence>
<proteinExistence type="inferred from homology"/>
<sequence length="442" mass="47793">MSPSAVPPSTTSGLTNAGVEATLQTTAPSESHNSKNNSTTASPLAELDASKLTATYTTSPRTPPAPNSPEVYAQKTCTDHMITVSWTATHGWAAPELKPYGPLSLMPTASVLHYATECFEGQKLYRGHDGRLRLFRPDCNAARMLVSASRIALPGFAPAELQKLVAKLCAVDGPKWLPNEAAGNFLYIRPTMIGNDEALGIQQPKQALLYIIMACFPNLDVSVPTSPAAVAAPGLKLLASSDDMVRAWPGGFGYAKVGANYGPSLLAQGEARREGFDQILWLFGEQCNVTEAGGSNFFVVWREKGSGRLQLVTAPLTDGIILDGVTRRSVLVLARERLPSGWKPDGDDEDALEPIEVVERKFTMFELMEASEEGRLVEAFSAGTAFFIAPVSRIHFRGKEVSVPLATGDSGRYARVIKTWLRNIQYGKEKHEWGVVLEEEGA</sequence>
<comment type="catalytic activity">
    <reaction evidence="11">
        <text>L-leucine + 2-oxoglutarate = 4-methyl-2-oxopentanoate + L-glutamate</text>
        <dbReference type="Rhea" id="RHEA:18321"/>
        <dbReference type="ChEBI" id="CHEBI:16810"/>
        <dbReference type="ChEBI" id="CHEBI:17865"/>
        <dbReference type="ChEBI" id="CHEBI:29985"/>
        <dbReference type="ChEBI" id="CHEBI:57427"/>
        <dbReference type="EC" id="2.6.1.42"/>
    </reaction>
</comment>
<dbReference type="Gene3D" id="3.30.470.10">
    <property type="match status" value="1"/>
</dbReference>
<dbReference type="InterPro" id="IPR036038">
    <property type="entry name" value="Aminotransferase-like"/>
</dbReference>
<feature type="modified residue" description="N6-(pyridoxal phosphate)lysine" evidence="8">
    <location>
        <position position="256"/>
    </location>
</feature>
<reference evidence="13" key="1">
    <citation type="journal article" date="2020" name="Stud. Mycol.">
        <title>101 Dothideomycetes genomes: a test case for predicting lifestyles and emergence of pathogens.</title>
        <authorList>
            <person name="Haridas S."/>
            <person name="Albert R."/>
            <person name="Binder M."/>
            <person name="Bloem J."/>
            <person name="Labutti K."/>
            <person name="Salamov A."/>
            <person name="Andreopoulos B."/>
            <person name="Baker S."/>
            <person name="Barry K."/>
            <person name="Bills G."/>
            <person name="Bluhm B."/>
            <person name="Cannon C."/>
            <person name="Castanera R."/>
            <person name="Culley D."/>
            <person name="Daum C."/>
            <person name="Ezra D."/>
            <person name="Gonzalez J."/>
            <person name="Henrissat B."/>
            <person name="Kuo A."/>
            <person name="Liang C."/>
            <person name="Lipzen A."/>
            <person name="Lutzoni F."/>
            <person name="Magnuson J."/>
            <person name="Mondo S."/>
            <person name="Nolan M."/>
            <person name="Ohm R."/>
            <person name="Pangilinan J."/>
            <person name="Park H.-J."/>
            <person name="Ramirez L."/>
            <person name="Alfaro M."/>
            <person name="Sun H."/>
            <person name="Tritt A."/>
            <person name="Yoshinaga Y."/>
            <person name="Zwiers L.-H."/>
            <person name="Turgeon B."/>
            <person name="Goodwin S."/>
            <person name="Spatafora J."/>
            <person name="Crous P."/>
            <person name="Grigoriev I."/>
        </authorList>
    </citation>
    <scope>NUCLEOTIDE SEQUENCE</scope>
    <source>
        <strain evidence="13">CBS 121410</strain>
    </source>
</reference>